<dbReference type="RefSeq" id="WP_017554702.1">
    <property type="nucleotide sequence ID" value="NZ_CP091131.1"/>
</dbReference>
<evidence type="ECO:0000313" key="2">
    <source>
        <dbReference type="EMBL" id="KYC64165.1"/>
    </source>
</evidence>
<dbReference type="AlphaFoldDB" id="A0A150K3H8"/>
<dbReference type="Pfam" id="PF14181">
    <property type="entry name" value="YqfQ"/>
    <property type="match status" value="1"/>
</dbReference>
<evidence type="ECO:0000313" key="4">
    <source>
        <dbReference type="Proteomes" id="UP000075288"/>
    </source>
</evidence>
<protein>
    <submittedName>
        <fullName evidence="3">VrrA/YqfQ family protein</fullName>
    </submittedName>
</protein>
<feature type="region of interest" description="Disordered" evidence="1">
    <location>
        <begin position="152"/>
        <end position="210"/>
    </location>
</feature>
<dbReference type="Proteomes" id="UP000075288">
    <property type="component" value="Unassembled WGS sequence"/>
</dbReference>
<feature type="compositionally biased region" description="Polar residues" evidence="1">
    <location>
        <begin position="179"/>
        <end position="193"/>
    </location>
</feature>
<comment type="caution">
    <text evidence="2">The sequence shown here is derived from an EMBL/GenBank/DDBJ whole genome shotgun (WGS) entry which is preliminary data.</text>
</comment>
<evidence type="ECO:0000256" key="1">
    <source>
        <dbReference type="SAM" id="MobiDB-lite"/>
    </source>
</evidence>
<feature type="compositionally biased region" description="Basic and acidic residues" evidence="1">
    <location>
        <begin position="157"/>
        <end position="177"/>
    </location>
</feature>
<dbReference type="EMBL" id="JASUZX010000001">
    <property type="protein sequence ID" value="MDL5041048.1"/>
    <property type="molecule type" value="Genomic_DNA"/>
</dbReference>
<reference evidence="3" key="2">
    <citation type="submission" date="2023-06" db="EMBL/GenBank/DDBJ databases">
        <title>Probiogenomic evaluation and L lactic producing Weizmannia coaggulans BKMTCR2-2 from tree bark.</title>
        <authorList>
            <person name="Mahittikon J."/>
            <person name="Tanasupawat S."/>
        </authorList>
    </citation>
    <scope>NUCLEOTIDE SEQUENCE</scope>
    <source>
        <strain evidence="3">BKMTCR2-2</strain>
    </source>
</reference>
<name>A0A150K3H8_HEYCO</name>
<dbReference type="PATRIC" id="fig|1398.26.peg.2256"/>
<reference evidence="2 4" key="1">
    <citation type="submission" date="2016-01" db="EMBL/GenBank/DDBJ databases">
        <title>Genome Sequences of Twelve Sporeforming Bacillus Species Isolated from Foods.</title>
        <authorList>
            <person name="Berendsen E.M."/>
            <person name="Wells-Bennik M.H."/>
            <person name="Krawcyk A.O."/>
            <person name="De Jong A."/>
            <person name="Holsappel S."/>
            <person name="Eijlander R.T."/>
            <person name="Kuipers O.P."/>
        </authorList>
    </citation>
    <scope>NUCLEOTIDE SEQUENCE [LARGE SCALE GENOMIC DNA]</scope>
    <source>
        <strain evidence="2 4">B4098</strain>
    </source>
</reference>
<dbReference type="EMBL" id="LQYG01000032">
    <property type="protein sequence ID" value="KYC64165.1"/>
    <property type="molecule type" value="Genomic_DNA"/>
</dbReference>
<proteinExistence type="predicted"/>
<evidence type="ECO:0000313" key="3">
    <source>
        <dbReference type="EMBL" id="MDL5041048.1"/>
    </source>
</evidence>
<dbReference type="Proteomes" id="UP001223084">
    <property type="component" value="Unassembled WGS sequence"/>
</dbReference>
<sequence length="210" mass="22180">MPPRNMPPVFGRQNPPPFGGMQRSLFAGNRLGGPGMPGQFRAGGQMPGFPGRAGATAGRGGGFLSRLFQRGGQTAAANPAAAFQRGAAGGGGSLFKSITNPSSISSFLNNTQNVLKTAQQVGPMIQQIQQVGPLVKNLPAMWKLYRGLKNAPEEEGQENRELSSKEKKPEPAKEKKSNRQAGRNASSQPAESTNGEKRPEKGASVPKLFI</sequence>
<gene>
    <name evidence="3" type="primary">vrrA</name>
    <name evidence="2" type="ORF">B4098_2773</name>
    <name evidence="3" type="ORF">QN341_08115</name>
</gene>
<dbReference type="InterPro" id="IPR025571">
    <property type="entry name" value="YqfQ"/>
</dbReference>
<accession>A0A150K3H8</accession>
<organism evidence="2 4">
    <name type="scientific">Heyndrickxia coagulans</name>
    <name type="common">Weizmannia coagulans</name>
    <dbReference type="NCBI Taxonomy" id="1398"/>
    <lineage>
        <taxon>Bacteria</taxon>
        <taxon>Bacillati</taxon>
        <taxon>Bacillota</taxon>
        <taxon>Bacilli</taxon>
        <taxon>Bacillales</taxon>
        <taxon>Bacillaceae</taxon>
        <taxon>Heyndrickxia</taxon>
    </lineage>
</organism>